<proteinExistence type="predicted"/>
<dbReference type="PROSITE" id="PS00626">
    <property type="entry name" value="RCC1_2"/>
    <property type="match status" value="1"/>
</dbReference>
<dbReference type="GO" id="GO:0005085">
    <property type="term" value="F:guanyl-nucleotide exchange factor activity"/>
    <property type="evidence" value="ECO:0007669"/>
    <property type="project" value="TreeGrafter"/>
</dbReference>
<evidence type="ECO:0000256" key="4">
    <source>
        <dbReference type="SAM" id="MobiDB-lite"/>
    </source>
</evidence>
<dbReference type="AlphaFoldDB" id="A0A4Y9Z811"/>
<feature type="repeat" description="RCC1" evidence="3">
    <location>
        <begin position="152"/>
        <end position="216"/>
    </location>
</feature>
<dbReference type="PROSITE" id="PS50012">
    <property type="entry name" value="RCC1_3"/>
    <property type="match status" value="4"/>
</dbReference>
<dbReference type="Proteomes" id="UP000298390">
    <property type="component" value="Unassembled WGS sequence"/>
</dbReference>
<feature type="repeat" description="RCC1" evidence="3">
    <location>
        <begin position="447"/>
        <end position="546"/>
    </location>
</feature>
<feature type="region of interest" description="Disordered" evidence="4">
    <location>
        <begin position="1"/>
        <end position="141"/>
    </location>
</feature>
<dbReference type="PRINTS" id="PR00633">
    <property type="entry name" value="RCCNDNSATION"/>
</dbReference>
<dbReference type="InterPro" id="IPR058923">
    <property type="entry name" value="RCC1-like_dom"/>
</dbReference>
<dbReference type="InterPro" id="IPR051553">
    <property type="entry name" value="Ran_GTPase-activating"/>
</dbReference>
<dbReference type="STRING" id="34475.A0A4Y9Z811"/>
<dbReference type="Gene3D" id="2.130.10.30">
    <property type="entry name" value="Regulator of chromosome condensation 1/beta-lactamase-inhibitor protein II"/>
    <property type="match status" value="1"/>
</dbReference>
<evidence type="ECO:0000256" key="2">
    <source>
        <dbReference type="ARBA" id="ARBA00022737"/>
    </source>
</evidence>
<reference evidence="6 7" key="1">
    <citation type="submission" date="2019-01" db="EMBL/GenBank/DDBJ databases">
        <title>Genome sequencing of the rare red list fungi Fomitopsis rosea.</title>
        <authorList>
            <person name="Buettner E."/>
            <person name="Kellner H."/>
        </authorList>
    </citation>
    <scope>NUCLEOTIDE SEQUENCE [LARGE SCALE GENOMIC DNA]</scope>
    <source>
        <strain evidence="6 7">DSM 105464</strain>
    </source>
</reference>
<dbReference type="Pfam" id="PF25390">
    <property type="entry name" value="WD40_RLD"/>
    <property type="match status" value="1"/>
</dbReference>
<organism evidence="6 7">
    <name type="scientific">Rhodofomes roseus</name>
    <dbReference type="NCBI Taxonomy" id="34475"/>
    <lineage>
        <taxon>Eukaryota</taxon>
        <taxon>Fungi</taxon>
        <taxon>Dikarya</taxon>
        <taxon>Basidiomycota</taxon>
        <taxon>Agaricomycotina</taxon>
        <taxon>Agaricomycetes</taxon>
        <taxon>Polyporales</taxon>
        <taxon>Rhodofomes</taxon>
    </lineage>
</organism>
<feature type="compositionally biased region" description="Basic residues" evidence="4">
    <location>
        <begin position="112"/>
        <end position="124"/>
    </location>
</feature>
<feature type="compositionally biased region" description="Basic and acidic residues" evidence="4">
    <location>
        <begin position="505"/>
        <end position="514"/>
    </location>
</feature>
<name>A0A4Y9Z811_9APHY</name>
<keyword evidence="2" id="KW-0677">Repeat</keyword>
<dbReference type="SUPFAM" id="SSF50985">
    <property type="entry name" value="RCC1/BLIP-II"/>
    <property type="match status" value="1"/>
</dbReference>
<dbReference type="PROSITE" id="PS00625">
    <property type="entry name" value="RCC1_1"/>
    <property type="match status" value="1"/>
</dbReference>
<sequence>MPPRRSTRAGSAKPAEKPATKPATKPAAKPASKPTKPAAKAAAKPAKAAEKAAPKSTTRGRSATTKRAASPENSPPPPAKRSRAAAPRIVENGASGVNGVDHADEDAAPAPRMKKAPATKRPTQRKPTPVHTQERPYFNPLPTPPEHLRPAPLLFVWGTGNFGQFGMGADFLGEYDKPTRNKWIEKKMEEGNLGGPGAGLEAVAAGGLHSLFLDEKGTVWSCGVNDDAALGRITVDVPNPENEGEFLDVDELTAVPYPLQSLVEENFRAVRITAGDTISAAISSQGDLRVWGSFRGNEGVLGFSSGLRHQFLPASILNLKSRPGNIEKFSSVVAGNNHLIVLTTHGNIYTFGAGEQGQLGRKVMERRKIHGTVPEKIVLGSRSHKAVVVGAGSYSSPARALRAPLRTGEVQLPKQVIGLGRAQLGGEATVVQIVGGEHHTLFLTSDGRVYACGRSEGGQLGLADDDEAFKDRPFPDMLAEPTKITFLDANDPRGPHLRWRTQQPRGDKGGEEQARTPTVVVRKEGGAWAAITASCGGQHSLALFRKKT</sequence>
<dbReference type="InterPro" id="IPR009091">
    <property type="entry name" value="RCC1/BLIP-II"/>
</dbReference>
<gene>
    <name evidence="6" type="ORF">EVJ58_g85</name>
</gene>
<dbReference type="PANTHER" id="PTHR45982:SF1">
    <property type="entry name" value="REGULATOR OF CHROMOSOME CONDENSATION"/>
    <property type="match status" value="1"/>
</dbReference>
<feature type="repeat" description="RCC1" evidence="3">
    <location>
        <begin position="346"/>
        <end position="446"/>
    </location>
</feature>
<evidence type="ECO:0000313" key="6">
    <source>
        <dbReference type="EMBL" id="TFY69968.1"/>
    </source>
</evidence>
<dbReference type="GO" id="GO:0005737">
    <property type="term" value="C:cytoplasm"/>
    <property type="evidence" value="ECO:0007669"/>
    <property type="project" value="TreeGrafter"/>
</dbReference>
<feature type="region of interest" description="Disordered" evidence="4">
    <location>
        <begin position="487"/>
        <end position="516"/>
    </location>
</feature>
<comment type="caution">
    <text evidence="6">The sequence shown here is derived from an EMBL/GenBank/DDBJ whole genome shotgun (WGS) entry which is preliminary data.</text>
</comment>
<dbReference type="PANTHER" id="PTHR45982">
    <property type="entry name" value="REGULATOR OF CHROMOSOME CONDENSATION"/>
    <property type="match status" value="1"/>
</dbReference>
<evidence type="ECO:0000256" key="3">
    <source>
        <dbReference type="PROSITE-ProRule" id="PRU00235"/>
    </source>
</evidence>
<feature type="domain" description="RCC1-like" evidence="5">
    <location>
        <begin position="154"/>
        <end position="488"/>
    </location>
</feature>
<evidence type="ECO:0000256" key="1">
    <source>
        <dbReference type="ARBA" id="ARBA00022658"/>
    </source>
</evidence>
<evidence type="ECO:0000259" key="5">
    <source>
        <dbReference type="Pfam" id="PF25390"/>
    </source>
</evidence>
<feature type="repeat" description="RCC1" evidence="3">
    <location>
        <begin position="286"/>
        <end position="345"/>
    </location>
</feature>
<protein>
    <recommendedName>
        <fullName evidence="5">RCC1-like domain-containing protein</fullName>
    </recommendedName>
</protein>
<accession>A0A4Y9Z811</accession>
<dbReference type="EMBL" id="SEKV01000002">
    <property type="protein sequence ID" value="TFY69968.1"/>
    <property type="molecule type" value="Genomic_DNA"/>
</dbReference>
<keyword evidence="1" id="KW-0344">Guanine-nucleotide releasing factor</keyword>
<dbReference type="InterPro" id="IPR000408">
    <property type="entry name" value="Reg_chr_condens"/>
</dbReference>
<feature type="compositionally biased region" description="Low complexity" evidence="4">
    <location>
        <begin position="20"/>
        <end position="46"/>
    </location>
</feature>
<evidence type="ECO:0000313" key="7">
    <source>
        <dbReference type="Proteomes" id="UP000298390"/>
    </source>
</evidence>